<evidence type="ECO:0000256" key="2">
    <source>
        <dbReference type="ARBA" id="ARBA00012052"/>
    </source>
</evidence>
<comment type="pathway">
    <text evidence="9">Isoprenoid biosynthesis; isopentenyl diphosphate biosynthesis via DXP pathway; isopentenyl diphosphate from 1-deoxy-D-xylulose 5-phosphate: step 3/6.</text>
</comment>
<keyword evidence="4 9" id="KW-0808">Transferase</keyword>
<reference evidence="12 13" key="1">
    <citation type="submission" date="2024-04" db="EMBL/GenBank/DDBJ databases">
        <title>Human intestinal bacterial collection.</title>
        <authorList>
            <person name="Pauvert C."/>
            <person name="Hitch T.C.A."/>
            <person name="Clavel T."/>
        </authorList>
    </citation>
    <scope>NUCLEOTIDE SEQUENCE [LARGE SCALE GENOMIC DNA]</scope>
    <source>
        <strain evidence="12 13">CLA-AA-H197</strain>
    </source>
</reference>
<comment type="caution">
    <text evidence="12">The sequence shown here is derived from an EMBL/GenBank/DDBJ whole genome shotgun (WGS) entry which is preliminary data.</text>
</comment>
<dbReference type="InterPro" id="IPR036554">
    <property type="entry name" value="GHMP_kinase_C_sf"/>
</dbReference>
<feature type="active site" evidence="9">
    <location>
        <position position="12"/>
    </location>
</feature>
<feature type="domain" description="GHMP kinase C-terminal" evidence="11">
    <location>
        <begin position="201"/>
        <end position="273"/>
    </location>
</feature>
<dbReference type="InterPro" id="IPR004424">
    <property type="entry name" value="IspE"/>
</dbReference>
<evidence type="ECO:0000256" key="9">
    <source>
        <dbReference type="HAMAP-Rule" id="MF_00061"/>
    </source>
</evidence>
<dbReference type="RefSeq" id="WP_349181778.1">
    <property type="nucleotide sequence ID" value="NZ_JBBNGS010000004.1"/>
</dbReference>
<dbReference type="SUPFAM" id="SSF55060">
    <property type="entry name" value="GHMP Kinase, C-terminal domain"/>
    <property type="match status" value="1"/>
</dbReference>
<dbReference type="EMBL" id="JBBNGS010000004">
    <property type="protein sequence ID" value="MEQ2637308.1"/>
    <property type="molecule type" value="Genomic_DNA"/>
</dbReference>
<evidence type="ECO:0000256" key="8">
    <source>
        <dbReference type="ARBA" id="ARBA00032554"/>
    </source>
</evidence>
<dbReference type="EC" id="2.7.1.148" evidence="2 9"/>
<evidence type="ECO:0000256" key="6">
    <source>
        <dbReference type="ARBA" id="ARBA00022777"/>
    </source>
</evidence>
<feature type="active site" evidence="9">
    <location>
        <position position="137"/>
    </location>
</feature>
<dbReference type="PANTHER" id="PTHR43527:SF2">
    <property type="entry name" value="4-DIPHOSPHOCYTIDYL-2-C-METHYL-D-ERYTHRITOL KINASE, CHLOROPLASTIC"/>
    <property type="match status" value="1"/>
</dbReference>
<dbReference type="InterPro" id="IPR014721">
    <property type="entry name" value="Ribsml_uS5_D2-typ_fold_subgr"/>
</dbReference>
<dbReference type="InterPro" id="IPR020568">
    <property type="entry name" value="Ribosomal_Su5_D2-typ_SF"/>
</dbReference>
<evidence type="ECO:0000313" key="12">
    <source>
        <dbReference type="EMBL" id="MEQ2637308.1"/>
    </source>
</evidence>
<dbReference type="Gene3D" id="3.30.230.10">
    <property type="match status" value="1"/>
</dbReference>
<keyword evidence="9" id="KW-0414">Isoprene biosynthesis</keyword>
<keyword evidence="7 9" id="KW-0067">ATP-binding</keyword>
<dbReference type="Proteomes" id="UP001478817">
    <property type="component" value="Unassembled WGS sequence"/>
</dbReference>
<evidence type="ECO:0000256" key="5">
    <source>
        <dbReference type="ARBA" id="ARBA00022741"/>
    </source>
</evidence>
<dbReference type="Pfam" id="PF00288">
    <property type="entry name" value="GHMP_kinases_N"/>
    <property type="match status" value="1"/>
</dbReference>
<evidence type="ECO:0000259" key="11">
    <source>
        <dbReference type="Pfam" id="PF08544"/>
    </source>
</evidence>
<gene>
    <name evidence="9" type="primary">ispE</name>
    <name evidence="12" type="ORF">AAAT05_02970</name>
</gene>
<dbReference type="InterPro" id="IPR013750">
    <property type="entry name" value="GHMP_kinase_C_dom"/>
</dbReference>
<protein>
    <recommendedName>
        <fullName evidence="3 9">4-diphosphocytidyl-2-C-methyl-D-erythritol kinase</fullName>
        <shortName evidence="9">CMK</shortName>
        <ecNumber evidence="2 9">2.7.1.148</ecNumber>
    </recommendedName>
    <alternativeName>
        <fullName evidence="8 9">4-(cytidine-5'-diphospho)-2-C-methyl-D-erythritol kinase</fullName>
    </alternativeName>
</protein>
<keyword evidence="13" id="KW-1185">Reference proteome</keyword>
<organism evidence="12 13">
    <name type="scientific">Paratractidigestivibacter faecalis</name>
    <dbReference type="NCBI Taxonomy" id="2292441"/>
    <lineage>
        <taxon>Bacteria</taxon>
        <taxon>Bacillati</taxon>
        <taxon>Actinomycetota</taxon>
        <taxon>Coriobacteriia</taxon>
        <taxon>Coriobacteriales</taxon>
        <taxon>Atopobiaceae</taxon>
        <taxon>Paratractidigestivibacter</taxon>
    </lineage>
</organism>
<dbReference type="Pfam" id="PF08544">
    <property type="entry name" value="GHMP_kinases_C"/>
    <property type="match status" value="1"/>
</dbReference>
<accession>A0ABV1IEJ3</accession>
<feature type="domain" description="GHMP kinase N-terminal" evidence="10">
    <location>
        <begin position="68"/>
        <end position="142"/>
    </location>
</feature>
<evidence type="ECO:0000256" key="4">
    <source>
        <dbReference type="ARBA" id="ARBA00022679"/>
    </source>
</evidence>
<keyword evidence="5 9" id="KW-0547">Nucleotide-binding</keyword>
<sequence>MPGRQTVQTPCKINLHLGIHSQLDERGYHRVDSVMAPVALFDTIVIEDAPVLSVTHEPALCVPPQKTTVWKAACLLAEELGVEPAVSITVTARIPEKAGLGGSSADAGATLRALAERWGAGPLDPRVVAVARRVGADVAFFLDPVPSLHLGAGDVLTERFGELALPVALVMPEGEGVSAKAAYDEFDLEPTVPADYDAICEALRASDAAAVRGLLYNNLAPAAKRLQPGCAEVEAWMAEQPEALTAMVTGSGSCVFVICQSLGDARSLAERATQKRGWWSFATLTVGEPQKVC</sequence>
<dbReference type="PIRSF" id="PIRSF010376">
    <property type="entry name" value="IspE"/>
    <property type="match status" value="1"/>
</dbReference>
<dbReference type="GO" id="GO:0016301">
    <property type="term" value="F:kinase activity"/>
    <property type="evidence" value="ECO:0007669"/>
    <property type="project" value="UniProtKB-KW"/>
</dbReference>
<evidence type="ECO:0000259" key="10">
    <source>
        <dbReference type="Pfam" id="PF00288"/>
    </source>
</evidence>
<dbReference type="HAMAP" id="MF_00061">
    <property type="entry name" value="IspE"/>
    <property type="match status" value="1"/>
</dbReference>
<dbReference type="PANTHER" id="PTHR43527">
    <property type="entry name" value="4-DIPHOSPHOCYTIDYL-2-C-METHYL-D-ERYTHRITOL KINASE, CHLOROPLASTIC"/>
    <property type="match status" value="1"/>
</dbReference>
<dbReference type="Gene3D" id="3.30.70.890">
    <property type="entry name" value="GHMP kinase, C-terminal domain"/>
    <property type="match status" value="1"/>
</dbReference>
<comment type="catalytic activity">
    <reaction evidence="9">
        <text>4-CDP-2-C-methyl-D-erythritol + ATP = 4-CDP-2-C-methyl-D-erythritol 2-phosphate + ADP + H(+)</text>
        <dbReference type="Rhea" id="RHEA:18437"/>
        <dbReference type="ChEBI" id="CHEBI:15378"/>
        <dbReference type="ChEBI" id="CHEBI:30616"/>
        <dbReference type="ChEBI" id="CHEBI:57823"/>
        <dbReference type="ChEBI" id="CHEBI:57919"/>
        <dbReference type="ChEBI" id="CHEBI:456216"/>
        <dbReference type="EC" id="2.7.1.148"/>
    </reaction>
</comment>
<evidence type="ECO:0000313" key="13">
    <source>
        <dbReference type="Proteomes" id="UP001478817"/>
    </source>
</evidence>
<proteinExistence type="inferred from homology"/>
<dbReference type="SUPFAM" id="SSF54211">
    <property type="entry name" value="Ribosomal protein S5 domain 2-like"/>
    <property type="match status" value="1"/>
</dbReference>
<comment type="similarity">
    <text evidence="1 9">Belongs to the GHMP kinase family. IspE subfamily.</text>
</comment>
<comment type="caution">
    <text evidence="9">Lacks conserved residue(s) required for the propagation of feature annotation.</text>
</comment>
<evidence type="ECO:0000256" key="3">
    <source>
        <dbReference type="ARBA" id="ARBA00017473"/>
    </source>
</evidence>
<name>A0ABV1IEJ3_9ACTN</name>
<evidence type="ECO:0000256" key="7">
    <source>
        <dbReference type="ARBA" id="ARBA00022840"/>
    </source>
</evidence>
<comment type="function">
    <text evidence="9">Catalyzes the phosphorylation of the position 2 hydroxy group of 4-diphosphocytidyl-2C-methyl-D-erythritol.</text>
</comment>
<keyword evidence="6 9" id="KW-0418">Kinase</keyword>
<dbReference type="InterPro" id="IPR006204">
    <property type="entry name" value="GHMP_kinase_N_dom"/>
</dbReference>
<evidence type="ECO:0000256" key="1">
    <source>
        <dbReference type="ARBA" id="ARBA00009684"/>
    </source>
</evidence>